<organism evidence="1 2">
    <name type="scientific">Gossypium australe</name>
    <dbReference type="NCBI Taxonomy" id="47621"/>
    <lineage>
        <taxon>Eukaryota</taxon>
        <taxon>Viridiplantae</taxon>
        <taxon>Streptophyta</taxon>
        <taxon>Embryophyta</taxon>
        <taxon>Tracheophyta</taxon>
        <taxon>Spermatophyta</taxon>
        <taxon>Magnoliopsida</taxon>
        <taxon>eudicotyledons</taxon>
        <taxon>Gunneridae</taxon>
        <taxon>Pentapetalae</taxon>
        <taxon>rosids</taxon>
        <taxon>malvids</taxon>
        <taxon>Malvales</taxon>
        <taxon>Malvaceae</taxon>
        <taxon>Malvoideae</taxon>
        <taxon>Gossypium</taxon>
    </lineage>
</organism>
<reference evidence="2" key="1">
    <citation type="journal article" date="2019" name="Plant Biotechnol. J.">
        <title>Genome sequencing of the Australian wild diploid species Gossypium australe highlights disease resistance and delayed gland morphogenesis.</title>
        <authorList>
            <person name="Cai Y."/>
            <person name="Cai X."/>
            <person name="Wang Q."/>
            <person name="Wang P."/>
            <person name="Zhang Y."/>
            <person name="Cai C."/>
            <person name="Xu Y."/>
            <person name="Wang K."/>
            <person name="Zhou Z."/>
            <person name="Wang C."/>
            <person name="Geng S."/>
            <person name="Li B."/>
            <person name="Dong Q."/>
            <person name="Hou Y."/>
            <person name="Wang H."/>
            <person name="Ai P."/>
            <person name="Liu Z."/>
            <person name="Yi F."/>
            <person name="Sun M."/>
            <person name="An G."/>
            <person name="Cheng J."/>
            <person name="Zhang Y."/>
            <person name="Shi Q."/>
            <person name="Xie Y."/>
            <person name="Shi X."/>
            <person name="Chang Y."/>
            <person name="Huang F."/>
            <person name="Chen Y."/>
            <person name="Hong S."/>
            <person name="Mi L."/>
            <person name="Sun Q."/>
            <person name="Zhang L."/>
            <person name="Zhou B."/>
            <person name="Peng R."/>
            <person name="Zhang X."/>
            <person name="Liu F."/>
        </authorList>
    </citation>
    <scope>NUCLEOTIDE SEQUENCE [LARGE SCALE GENOMIC DNA]</scope>
    <source>
        <strain evidence="2">cv. PA1801</strain>
    </source>
</reference>
<dbReference type="PANTHER" id="PTHR32108:SF5">
    <property type="entry name" value="DYNACTIN SUBUNIT 1-LIKE"/>
    <property type="match status" value="1"/>
</dbReference>
<evidence type="ECO:0000313" key="1">
    <source>
        <dbReference type="EMBL" id="KAA3454243.1"/>
    </source>
</evidence>
<dbReference type="PANTHER" id="PTHR32108">
    <property type="entry name" value="DNA-DIRECTED RNA POLYMERASE SUBUNIT ALPHA"/>
    <property type="match status" value="1"/>
</dbReference>
<accession>A0A5B6UAG5</accession>
<sequence>MQPQLPKWYDENAQCEYHVGITGHLIENCIAFKKLIERFIKIGIIKFNDPSRPNVAGNPLPSHSDKGVNTIMRVEVKEPNLMW</sequence>
<protein>
    <submittedName>
        <fullName evidence="1">Uncharacterized protein</fullName>
    </submittedName>
</protein>
<dbReference type="EMBL" id="SMMG02000013">
    <property type="protein sequence ID" value="KAA3454243.1"/>
    <property type="molecule type" value="Genomic_DNA"/>
</dbReference>
<keyword evidence="2" id="KW-1185">Reference proteome</keyword>
<name>A0A5B6UAG5_9ROSI</name>
<dbReference type="AlphaFoldDB" id="A0A5B6UAG5"/>
<evidence type="ECO:0000313" key="2">
    <source>
        <dbReference type="Proteomes" id="UP000325315"/>
    </source>
</evidence>
<proteinExistence type="predicted"/>
<dbReference type="Proteomes" id="UP000325315">
    <property type="component" value="Unassembled WGS sequence"/>
</dbReference>
<dbReference type="OrthoDB" id="998214at2759"/>
<comment type="caution">
    <text evidence="1">The sequence shown here is derived from an EMBL/GenBank/DDBJ whole genome shotgun (WGS) entry which is preliminary data.</text>
</comment>
<gene>
    <name evidence="1" type="ORF">EPI10_010192</name>
</gene>